<comment type="function">
    <text evidence="3">NAD-dependent lysine deacetylase and desuccinylase that specifically removes acetyl and succinyl groups on target proteins. Modulates the activities of several proteins which are inactive in their acylated form.</text>
</comment>
<dbReference type="GO" id="GO:0070403">
    <property type="term" value="F:NAD+ binding"/>
    <property type="evidence" value="ECO:0007669"/>
    <property type="project" value="UniProtKB-UniRule"/>
</dbReference>
<keyword evidence="2 3" id="KW-0520">NAD</keyword>
<feature type="binding site" evidence="3">
    <location>
        <position position="214"/>
    </location>
    <ligand>
        <name>NAD(+)</name>
        <dbReference type="ChEBI" id="CHEBI:57540"/>
    </ligand>
</feature>
<comment type="caution">
    <text evidence="3 4">Lacks conserved residue(s) required for the propagation of feature annotation.</text>
</comment>
<dbReference type="PROSITE" id="PS50305">
    <property type="entry name" value="SIRTUIN"/>
    <property type="match status" value="1"/>
</dbReference>
<dbReference type="InterPro" id="IPR027546">
    <property type="entry name" value="Sirtuin_class_III"/>
</dbReference>
<dbReference type="GO" id="GO:0036054">
    <property type="term" value="F:protein-malonyllysine demalonylase activity"/>
    <property type="evidence" value="ECO:0007669"/>
    <property type="project" value="InterPro"/>
</dbReference>
<evidence type="ECO:0000256" key="1">
    <source>
        <dbReference type="ARBA" id="ARBA00022679"/>
    </source>
</evidence>
<dbReference type="STRING" id="966.BTA35_0215335"/>
<dbReference type="GO" id="GO:0017136">
    <property type="term" value="F:histone deacetylase activity, NAD-dependent"/>
    <property type="evidence" value="ECO:0007669"/>
    <property type="project" value="TreeGrafter"/>
</dbReference>
<evidence type="ECO:0000259" key="5">
    <source>
        <dbReference type="PROSITE" id="PS50305"/>
    </source>
</evidence>
<feature type="binding site" evidence="3">
    <location>
        <begin position="173"/>
        <end position="175"/>
    </location>
    <ligand>
        <name>NAD(+)</name>
        <dbReference type="ChEBI" id="CHEBI:57540"/>
    </ligand>
</feature>
<dbReference type="GO" id="GO:0036055">
    <property type="term" value="F:protein-succinyllysine desuccinylase activity"/>
    <property type="evidence" value="ECO:0007669"/>
    <property type="project" value="UniProtKB-UniRule"/>
</dbReference>
<feature type="binding site" evidence="3">
    <location>
        <begin position="89"/>
        <end position="92"/>
    </location>
    <ligand>
        <name>NAD(+)</name>
        <dbReference type="ChEBI" id="CHEBI:57540"/>
    </ligand>
</feature>
<evidence type="ECO:0000256" key="2">
    <source>
        <dbReference type="ARBA" id="ARBA00023027"/>
    </source>
</evidence>
<dbReference type="Proteomes" id="UP000190064">
    <property type="component" value="Unassembled WGS sequence"/>
</dbReference>
<evidence type="ECO:0000313" key="6">
    <source>
        <dbReference type="EMBL" id="OOV86143.1"/>
    </source>
</evidence>
<feature type="active site" description="Proton acceptor" evidence="3">
    <location>
        <position position="107"/>
    </location>
</feature>
<comment type="catalytic activity">
    <reaction evidence="3">
        <text>N(6)-succinyl-L-lysyl-[protein] + NAD(+) + H2O = 2''-O-succinyl-ADP-D-ribose + nicotinamide + L-lysyl-[protein]</text>
        <dbReference type="Rhea" id="RHEA:47668"/>
        <dbReference type="Rhea" id="RHEA-COMP:9752"/>
        <dbReference type="Rhea" id="RHEA-COMP:11877"/>
        <dbReference type="ChEBI" id="CHEBI:15377"/>
        <dbReference type="ChEBI" id="CHEBI:17154"/>
        <dbReference type="ChEBI" id="CHEBI:29969"/>
        <dbReference type="ChEBI" id="CHEBI:57540"/>
        <dbReference type="ChEBI" id="CHEBI:87830"/>
        <dbReference type="ChEBI" id="CHEBI:87832"/>
    </reaction>
</comment>
<gene>
    <name evidence="3" type="primary">cobB</name>
    <name evidence="6" type="ORF">BTA35_0215335</name>
</gene>
<keyword evidence="3" id="KW-0963">Cytoplasm</keyword>
<dbReference type="InterPro" id="IPR026590">
    <property type="entry name" value="Ssirtuin_cat_dom"/>
</dbReference>
<protein>
    <recommendedName>
        <fullName evidence="3">NAD-dependent protein deacylase</fullName>
        <ecNumber evidence="3">2.3.1.286</ecNumber>
    </recommendedName>
    <alternativeName>
        <fullName evidence="3">Regulatory protein SIR2 homolog</fullName>
    </alternativeName>
</protein>
<dbReference type="Gene3D" id="3.40.50.1220">
    <property type="entry name" value="TPP-binding domain"/>
    <property type="match status" value="1"/>
</dbReference>
<dbReference type="InterPro" id="IPR026591">
    <property type="entry name" value="Sirtuin_cat_small_dom_sf"/>
</dbReference>
<organism evidence="6 7">
    <name type="scientific">Oceanospirillum linum</name>
    <dbReference type="NCBI Taxonomy" id="966"/>
    <lineage>
        <taxon>Bacteria</taxon>
        <taxon>Pseudomonadati</taxon>
        <taxon>Pseudomonadota</taxon>
        <taxon>Gammaproteobacteria</taxon>
        <taxon>Oceanospirillales</taxon>
        <taxon>Oceanospirillaceae</taxon>
        <taxon>Oceanospirillum</taxon>
    </lineage>
</organism>
<dbReference type="AlphaFoldDB" id="A0A1T1H8H0"/>
<keyword evidence="7" id="KW-1185">Reference proteome</keyword>
<dbReference type="Pfam" id="PF02146">
    <property type="entry name" value="SIR2"/>
    <property type="match status" value="1"/>
</dbReference>
<proteinExistence type="inferred from homology"/>
<dbReference type="InterPro" id="IPR029035">
    <property type="entry name" value="DHS-like_NAD/FAD-binding_dom"/>
</dbReference>
<comment type="similarity">
    <text evidence="3">Belongs to the sirtuin family. Class III subfamily.</text>
</comment>
<dbReference type="HAMAP" id="MF_01121">
    <property type="entry name" value="Sirtuin_ClassIII"/>
    <property type="match status" value="1"/>
</dbReference>
<accession>A0A1T1H8H0</accession>
<dbReference type="Gene3D" id="3.30.1600.10">
    <property type="entry name" value="SIR2/SIRT2 'Small Domain"/>
    <property type="match status" value="1"/>
</dbReference>
<dbReference type="PANTHER" id="PTHR11085">
    <property type="entry name" value="NAD-DEPENDENT PROTEIN DEACYLASE SIRTUIN-5, MITOCHONDRIAL-RELATED"/>
    <property type="match status" value="1"/>
</dbReference>
<dbReference type="PANTHER" id="PTHR11085:SF4">
    <property type="entry name" value="NAD-DEPENDENT PROTEIN DEACYLASE"/>
    <property type="match status" value="1"/>
</dbReference>
<feature type="binding site" evidence="3">
    <location>
        <position position="56"/>
    </location>
    <ligand>
        <name>substrate</name>
    </ligand>
</feature>
<evidence type="ECO:0000256" key="4">
    <source>
        <dbReference type="PROSITE-ProRule" id="PRU00236"/>
    </source>
</evidence>
<dbReference type="GO" id="GO:0005737">
    <property type="term" value="C:cytoplasm"/>
    <property type="evidence" value="ECO:0007669"/>
    <property type="project" value="UniProtKB-SubCell"/>
</dbReference>
<dbReference type="RefSeq" id="WP_078320725.1">
    <property type="nucleotide sequence ID" value="NZ_FXTS01000010.1"/>
</dbReference>
<dbReference type="SUPFAM" id="SSF52467">
    <property type="entry name" value="DHS-like NAD/FAD-binding domain"/>
    <property type="match status" value="1"/>
</dbReference>
<feature type="binding site" evidence="3">
    <location>
        <begin position="12"/>
        <end position="31"/>
    </location>
    <ligand>
        <name>NAD(+)</name>
        <dbReference type="ChEBI" id="CHEBI:57540"/>
    </ligand>
</feature>
<reference evidence="6" key="1">
    <citation type="submission" date="2017-02" db="EMBL/GenBank/DDBJ databases">
        <title>Draft Genome Sequence of the Salt Water Bacterium Oceanospirillum linum ATCC 11336.</title>
        <authorList>
            <person name="Trachtenberg A.M."/>
            <person name="Carney J.G."/>
            <person name="Linnane J.D."/>
            <person name="Rheaume B.A."/>
            <person name="Pitts N.L."/>
            <person name="Mykles D.L."/>
            <person name="Maclea K.S."/>
        </authorList>
    </citation>
    <scope>NUCLEOTIDE SEQUENCE [LARGE SCALE GENOMIC DNA]</scope>
    <source>
        <strain evidence="6">ATCC 11336</strain>
    </source>
</reference>
<dbReference type="EMBL" id="MTSD02000009">
    <property type="protein sequence ID" value="OOV86143.1"/>
    <property type="molecule type" value="Genomic_DNA"/>
</dbReference>
<keyword evidence="1" id="KW-0808">Transferase</keyword>
<evidence type="ECO:0000313" key="7">
    <source>
        <dbReference type="Proteomes" id="UP000190064"/>
    </source>
</evidence>
<sequence>MGKQQHIVVLSGAGVSAESGIQTFRDGDGLWENHNVHDVATPEAWQRDPELVLRFYNERRQQIRKAAPNAAHKAIAHLEDGFKVTVITQNIDDLHERGGSSEVLHLHGEIGKARSTLDDRLVINLGQSDIYPGDLCDKGSQLRPHIVWFGEDVPMYPIAHEITQTADLVIVVGTSLQVQPASFLASAAPYHVARIVVDPKASADTPAFYLRDAAGVAMPVLVDYLLENGIEDLSGIPGLQHN</sequence>
<comment type="domain">
    <text evidence="3">2 residues (Tyr-56 and Arg-59) present in a large hydrophobic pocket are probably involved in substrate specificity. They are important for desuccinylation activity, but dispensable for deacetylation activity.</text>
</comment>
<evidence type="ECO:0000256" key="3">
    <source>
        <dbReference type="HAMAP-Rule" id="MF_01121"/>
    </source>
</evidence>
<name>A0A1T1H8H0_OCELI</name>
<feature type="domain" description="Deacetylase sirtuin-type" evidence="5">
    <location>
        <begin position="1"/>
        <end position="228"/>
    </location>
</feature>
<dbReference type="EC" id="2.3.1.286" evidence="3"/>
<comment type="caution">
    <text evidence="6">The sequence shown here is derived from an EMBL/GenBank/DDBJ whole genome shotgun (WGS) entry which is preliminary data.</text>
</comment>
<comment type="catalytic activity">
    <reaction evidence="3">
        <text>N(6)-acetyl-L-lysyl-[protein] + NAD(+) + H2O = 2''-O-acetyl-ADP-D-ribose + nicotinamide + L-lysyl-[protein]</text>
        <dbReference type="Rhea" id="RHEA:43636"/>
        <dbReference type="Rhea" id="RHEA-COMP:9752"/>
        <dbReference type="Rhea" id="RHEA-COMP:10731"/>
        <dbReference type="ChEBI" id="CHEBI:15377"/>
        <dbReference type="ChEBI" id="CHEBI:17154"/>
        <dbReference type="ChEBI" id="CHEBI:29969"/>
        <dbReference type="ChEBI" id="CHEBI:57540"/>
        <dbReference type="ChEBI" id="CHEBI:61930"/>
        <dbReference type="ChEBI" id="CHEBI:83767"/>
        <dbReference type="EC" id="2.3.1.286"/>
    </reaction>
</comment>
<dbReference type="InterPro" id="IPR050134">
    <property type="entry name" value="NAD-dep_sirtuin_deacylases"/>
</dbReference>
<comment type="subcellular location">
    <subcellularLocation>
        <location evidence="3">Cytoplasm</location>
    </subcellularLocation>
</comment>
<feature type="binding site" evidence="3">
    <location>
        <position position="59"/>
    </location>
    <ligand>
        <name>substrate</name>
    </ligand>
</feature>
<dbReference type="InterPro" id="IPR003000">
    <property type="entry name" value="Sirtuin"/>
</dbReference>